<dbReference type="Pfam" id="PF00459">
    <property type="entry name" value="Inositol_P"/>
    <property type="match status" value="1"/>
</dbReference>
<comment type="cofactor">
    <cofactor evidence="1">
        <name>Mg(2+)</name>
        <dbReference type="ChEBI" id="CHEBI:18420"/>
    </cofactor>
</comment>
<proteinExistence type="predicted"/>
<dbReference type="AlphaFoldDB" id="A0A1F7I690"/>
<gene>
    <name evidence="2" type="ORF">A3F32_01610</name>
</gene>
<keyword evidence="1" id="KW-0479">Metal-binding</keyword>
<organism evidence="2 3">
    <name type="scientific">Candidatus Roizmanbacteria bacterium RIFCSPHIGHO2_12_FULL_42_10</name>
    <dbReference type="NCBI Taxonomy" id="1802053"/>
    <lineage>
        <taxon>Bacteria</taxon>
        <taxon>Candidatus Roizmaniibacteriota</taxon>
    </lineage>
</organism>
<feature type="binding site" evidence="1">
    <location>
        <position position="83"/>
    </location>
    <ligand>
        <name>Mg(2+)</name>
        <dbReference type="ChEBI" id="CHEBI:18420"/>
        <label>1</label>
        <note>catalytic</note>
    </ligand>
</feature>
<name>A0A1F7I690_9BACT</name>
<dbReference type="EMBL" id="MGAD01000003">
    <property type="protein sequence ID" value="OGK38873.1"/>
    <property type="molecule type" value="Genomic_DNA"/>
</dbReference>
<dbReference type="Proteomes" id="UP000178076">
    <property type="component" value="Unassembled WGS sequence"/>
</dbReference>
<dbReference type="InterPro" id="IPR000760">
    <property type="entry name" value="Inositol_monophosphatase-like"/>
</dbReference>
<feature type="non-terminal residue" evidence="2">
    <location>
        <position position="233"/>
    </location>
</feature>
<feature type="binding site" evidence="1">
    <location>
        <position position="85"/>
    </location>
    <ligand>
        <name>Mg(2+)</name>
        <dbReference type="ChEBI" id="CHEBI:18420"/>
        <label>1</label>
        <note>catalytic</note>
    </ligand>
</feature>
<dbReference type="GO" id="GO:0046872">
    <property type="term" value="F:metal ion binding"/>
    <property type="evidence" value="ECO:0007669"/>
    <property type="project" value="UniProtKB-KW"/>
</dbReference>
<dbReference type="SUPFAM" id="SSF56655">
    <property type="entry name" value="Carbohydrate phosphatase"/>
    <property type="match status" value="1"/>
</dbReference>
<sequence length="233" mass="25270">MKIESIGNEALKTAKQVYVSLGPSGREAVTENQFGDTALRADVEAEEAVLAVLKAHHLPITILSEEHGIVHLSKNPKYFGMLDGLDGSGEYLEGAGGRYGTMLGIYQGIDPHYMDYIYGGIMIHSQGGLYYARKGCGCFLLEDGEEQSIKCSATKSLDKGTVLCADLNYDRVYGTNILTTRIQRLSGYNVQVTRSFAAHFADLVSGKADCVIGFIRKEDLEIASAFPLITEAG</sequence>
<evidence type="ECO:0000256" key="1">
    <source>
        <dbReference type="PIRSR" id="PIRSR600760-2"/>
    </source>
</evidence>
<feature type="binding site" evidence="1">
    <location>
        <position position="65"/>
    </location>
    <ligand>
        <name>Mg(2+)</name>
        <dbReference type="ChEBI" id="CHEBI:18420"/>
        <label>1</label>
        <note>catalytic</note>
    </ligand>
</feature>
<feature type="binding site" evidence="1">
    <location>
        <position position="86"/>
    </location>
    <ligand>
        <name>Mg(2+)</name>
        <dbReference type="ChEBI" id="CHEBI:18420"/>
        <label>1</label>
        <note>catalytic</note>
    </ligand>
</feature>
<protein>
    <submittedName>
        <fullName evidence="2">Uncharacterized protein</fullName>
    </submittedName>
</protein>
<evidence type="ECO:0000313" key="2">
    <source>
        <dbReference type="EMBL" id="OGK38873.1"/>
    </source>
</evidence>
<dbReference type="Gene3D" id="3.30.540.10">
    <property type="entry name" value="Fructose-1,6-Bisphosphatase, subunit A, domain 1"/>
    <property type="match status" value="1"/>
</dbReference>
<comment type="caution">
    <text evidence="2">The sequence shown here is derived from an EMBL/GenBank/DDBJ whole genome shotgun (WGS) entry which is preliminary data.</text>
</comment>
<evidence type="ECO:0000313" key="3">
    <source>
        <dbReference type="Proteomes" id="UP000178076"/>
    </source>
</evidence>
<reference evidence="2 3" key="1">
    <citation type="journal article" date="2016" name="Nat. Commun.">
        <title>Thousands of microbial genomes shed light on interconnected biogeochemical processes in an aquifer system.</title>
        <authorList>
            <person name="Anantharaman K."/>
            <person name="Brown C.T."/>
            <person name="Hug L.A."/>
            <person name="Sharon I."/>
            <person name="Castelle C.J."/>
            <person name="Probst A.J."/>
            <person name="Thomas B.C."/>
            <person name="Singh A."/>
            <person name="Wilkins M.J."/>
            <person name="Karaoz U."/>
            <person name="Brodie E.L."/>
            <person name="Williams K.H."/>
            <person name="Hubbard S.S."/>
            <person name="Banfield J.F."/>
        </authorList>
    </citation>
    <scope>NUCLEOTIDE SEQUENCE [LARGE SCALE GENOMIC DNA]</scope>
</reference>
<accession>A0A1F7I690</accession>
<keyword evidence="1" id="KW-0460">Magnesium</keyword>